<evidence type="ECO:0000313" key="1">
    <source>
        <dbReference type="EMBL" id="OEL36027.1"/>
    </source>
</evidence>
<comment type="caution">
    <text evidence="1">The sequence shown here is derived from an EMBL/GenBank/DDBJ whole genome shotgun (WGS) entry which is preliminary data.</text>
</comment>
<name>A0A1E5WF41_9POAL</name>
<gene>
    <name evidence="1" type="ORF">BAE44_0002961</name>
</gene>
<proteinExistence type="predicted"/>
<accession>A0A1E5WF41</accession>
<dbReference type="AlphaFoldDB" id="A0A1E5WF41"/>
<keyword evidence="2" id="KW-1185">Reference proteome</keyword>
<evidence type="ECO:0000313" key="2">
    <source>
        <dbReference type="Proteomes" id="UP000095767"/>
    </source>
</evidence>
<dbReference type="Proteomes" id="UP000095767">
    <property type="component" value="Unassembled WGS sequence"/>
</dbReference>
<organism evidence="1 2">
    <name type="scientific">Dichanthelium oligosanthes</name>
    <dbReference type="NCBI Taxonomy" id="888268"/>
    <lineage>
        <taxon>Eukaryota</taxon>
        <taxon>Viridiplantae</taxon>
        <taxon>Streptophyta</taxon>
        <taxon>Embryophyta</taxon>
        <taxon>Tracheophyta</taxon>
        <taxon>Spermatophyta</taxon>
        <taxon>Magnoliopsida</taxon>
        <taxon>Liliopsida</taxon>
        <taxon>Poales</taxon>
        <taxon>Poaceae</taxon>
        <taxon>PACMAD clade</taxon>
        <taxon>Panicoideae</taxon>
        <taxon>Panicodae</taxon>
        <taxon>Paniceae</taxon>
        <taxon>Dichantheliinae</taxon>
        <taxon>Dichanthelium</taxon>
    </lineage>
</organism>
<reference evidence="1 2" key="1">
    <citation type="submission" date="2016-09" db="EMBL/GenBank/DDBJ databases">
        <title>The draft genome of Dichanthelium oligosanthes: A C3 panicoid grass species.</title>
        <authorList>
            <person name="Studer A.J."/>
            <person name="Schnable J.C."/>
            <person name="Brutnell T.P."/>
        </authorList>
    </citation>
    <scope>NUCLEOTIDE SEQUENCE [LARGE SCALE GENOMIC DNA]</scope>
    <source>
        <strain evidence="2">cv. Kellogg 1175</strain>
        <tissue evidence="1">Leaf</tissue>
    </source>
</reference>
<sequence length="41" mass="4757">MAASRCMFLHILNNIGLQHPSRYSVVVRWCFTGAFRMLCIL</sequence>
<dbReference type="EMBL" id="LWDX02010389">
    <property type="protein sequence ID" value="OEL36027.1"/>
    <property type="molecule type" value="Genomic_DNA"/>
</dbReference>
<protein>
    <submittedName>
        <fullName evidence="1">Uncharacterized protein</fullName>
    </submittedName>
</protein>